<keyword evidence="2" id="KW-1185">Reference proteome</keyword>
<name>A0A8K0GTF9_9ROSA</name>
<evidence type="ECO:0000313" key="1">
    <source>
        <dbReference type="EMBL" id="KAF3433615.1"/>
    </source>
</evidence>
<proteinExistence type="predicted"/>
<dbReference type="AlphaFoldDB" id="A0A8K0GTF9"/>
<protein>
    <submittedName>
        <fullName evidence="1">Uncharacterized protein</fullName>
    </submittedName>
</protein>
<organism evidence="1 2">
    <name type="scientific">Rhamnella rubrinervis</name>
    <dbReference type="NCBI Taxonomy" id="2594499"/>
    <lineage>
        <taxon>Eukaryota</taxon>
        <taxon>Viridiplantae</taxon>
        <taxon>Streptophyta</taxon>
        <taxon>Embryophyta</taxon>
        <taxon>Tracheophyta</taxon>
        <taxon>Spermatophyta</taxon>
        <taxon>Magnoliopsida</taxon>
        <taxon>eudicotyledons</taxon>
        <taxon>Gunneridae</taxon>
        <taxon>Pentapetalae</taxon>
        <taxon>rosids</taxon>
        <taxon>fabids</taxon>
        <taxon>Rosales</taxon>
        <taxon>Rhamnaceae</taxon>
        <taxon>rhamnoid group</taxon>
        <taxon>Rhamneae</taxon>
        <taxon>Rhamnella</taxon>
    </lineage>
</organism>
<reference evidence="1" key="1">
    <citation type="submission" date="2020-03" db="EMBL/GenBank/DDBJ databases">
        <title>A high-quality chromosome-level genome assembly of a woody plant with both climbing and erect habits, Rhamnella rubrinervis.</title>
        <authorList>
            <person name="Lu Z."/>
            <person name="Yang Y."/>
            <person name="Zhu X."/>
            <person name="Sun Y."/>
        </authorList>
    </citation>
    <scope>NUCLEOTIDE SEQUENCE</scope>
    <source>
        <strain evidence="1">BYM</strain>
        <tissue evidence="1">Leaf</tissue>
    </source>
</reference>
<gene>
    <name evidence="1" type="ORF">FNV43_RR24718</name>
</gene>
<accession>A0A8K0GTF9</accession>
<sequence>MKYQFFKQVSSSSEVCDINGKEKDNDEIMETRVFDLPDTQVLKTLVFEYADTHCNDNAYDANPWTIYINNKFHIATKPPIIPPRVVTTSQSTPMVPQRMMASSSEGGVIELGYVYDSKEKVQNKSHIIVVEDNFEFKIV</sequence>
<dbReference type="Proteomes" id="UP000796880">
    <property type="component" value="Unassembled WGS sequence"/>
</dbReference>
<comment type="caution">
    <text evidence="1">The sequence shown here is derived from an EMBL/GenBank/DDBJ whole genome shotgun (WGS) entry which is preliminary data.</text>
</comment>
<dbReference type="EMBL" id="VOIH02000011">
    <property type="protein sequence ID" value="KAF3433615.1"/>
    <property type="molecule type" value="Genomic_DNA"/>
</dbReference>
<evidence type="ECO:0000313" key="2">
    <source>
        <dbReference type="Proteomes" id="UP000796880"/>
    </source>
</evidence>